<dbReference type="Proteomes" id="UP001567538">
    <property type="component" value="Unassembled WGS sequence"/>
</dbReference>
<protein>
    <recommendedName>
        <fullName evidence="2">non-specific serine/threonine protein kinase</fullName>
        <ecNumber evidence="2">2.7.11.1</ecNumber>
    </recommendedName>
</protein>
<feature type="signal peptide" evidence="8">
    <location>
        <begin position="1"/>
        <end position="26"/>
    </location>
</feature>
<evidence type="ECO:0000256" key="6">
    <source>
        <dbReference type="ARBA" id="ARBA00048679"/>
    </source>
</evidence>
<dbReference type="GO" id="GO:0004674">
    <property type="term" value="F:protein serine/threonine kinase activity"/>
    <property type="evidence" value="ECO:0007669"/>
    <property type="project" value="UniProtKB-EC"/>
</dbReference>
<evidence type="ECO:0000313" key="12">
    <source>
        <dbReference type="Proteomes" id="UP001567538"/>
    </source>
</evidence>
<keyword evidence="3 8" id="KW-0732">Signal</keyword>
<dbReference type="Pfam" id="PF13947">
    <property type="entry name" value="GUB_WAK_bind"/>
    <property type="match status" value="1"/>
</dbReference>
<dbReference type="Pfam" id="PF14380">
    <property type="entry name" value="WAK_assoc"/>
    <property type="match status" value="1"/>
</dbReference>
<keyword evidence="4" id="KW-0325">Glycoprotein</keyword>
<comment type="caution">
    <text evidence="11">The sequence shown here is derived from an EMBL/GenBank/DDBJ whole genome shotgun (WGS) entry which is preliminary data.</text>
</comment>
<reference evidence="11 12" key="1">
    <citation type="submission" date="2024-06" db="EMBL/GenBank/DDBJ databases">
        <title>A chromosome level genome sequence of Diviner's sage (Salvia divinorum).</title>
        <authorList>
            <person name="Ford S.A."/>
            <person name="Ro D.-K."/>
            <person name="Ness R.W."/>
            <person name="Phillips M.A."/>
        </authorList>
    </citation>
    <scope>NUCLEOTIDE SEQUENCE [LARGE SCALE GENOMIC DNA]</scope>
    <source>
        <strain evidence="11">SAF-2024a</strain>
        <tissue evidence="11">Leaf</tissue>
    </source>
</reference>
<evidence type="ECO:0000259" key="10">
    <source>
        <dbReference type="Pfam" id="PF14380"/>
    </source>
</evidence>
<dbReference type="InterPro" id="IPR032872">
    <property type="entry name" value="WAK_assoc_C"/>
</dbReference>
<dbReference type="AlphaFoldDB" id="A0ABD1G8W1"/>
<evidence type="ECO:0000256" key="2">
    <source>
        <dbReference type="ARBA" id="ARBA00012513"/>
    </source>
</evidence>
<evidence type="ECO:0000256" key="4">
    <source>
        <dbReference type="ARBA" id="ARBA00023180"/>
    </source>
</evidence>
<comment type="catalytic activity">
    <reaction evidence="6">
        <text>L-seryl-[protein] + ATP = O-phospho-L-seryl-[protein] + ADP + H(+)</text>
        <dbReference type="Rhea" id="RHEA:17989"/>
        <dbReference type="Rhea" id="RHEA-COMP:9863"/>
        <dbReference type="Rhea" id="RHEA-COMP:11604"/>
        <dbReference type="ChEBI" id="CHEBI:15378"/>
        <dbReference type="ChEBI" id="CHEBI:29999"/>
        <dbReference type="ChEBI" id="CHEBI:30616"/>
        <dbReference type="ChEBI" id="CHEBI:83421"/>
        <dbReference type="ChEBI" id="CHEBI:456216"/>
        <dbReference type="EC" id="2.7.11.1"/>
    </reaction>
</comment>
<evidence type="ECO:0000256" key="8">
    <source>
        <dbReference type="SAM" id="SignalP"/>
    </source>
</evidence>
<comment type="catalytic activity">
    <reaction evidence="5">
        <text>L-threonyl-[protein] + ATP = O-phospho-L-threonyl-[protein] + ADP + H(+)</text>
        <dbReference type="Rhea" id="RHEA:46608"/>
        <dbReference type="Rhea" id="RHEA-COMP:11060"/>
        <dbReference type="Rhea" id="RHEA-COMP:11605"/>
        <dbReference type="ChEBI" id="CHEBI:15378"/>
        <dbReference type="ChEBI" id="CHEBI:30013"/>
        <dbReference type="ChEBI" id="CHEBI:30616"/>
        <dbReference type="ChEBI" id="CHEBI:61977"/>
        <dbReference type="ChEBI" id="CHEBI:456216"/>
        <dbReference type="EC" id="2.7.11.1"/>
    </reaction>
</comment>
<keyword evidence="7" id="KW-0812">Transmembrane</keyword>
<feature type="domain" description="Wall-associated receptor kinase C-terminal" evidence="10">
    <location>
        <begin position="228"/>
        <end position="263"/>
    </location>
</feature>
<keyword evidence="7" id="KW-0472">Membrane</keyword>
<feature type="chain" id="PRO_5044785222" description="non-specific serine/threonine protein kinase" evidence="8">
    <location>
        <begin position="27"/>
        <end position="304"/>
    </location>
</feature>
<dbReference type="PANTHER" id="PTHR33355:SF13">
    <property type="entry name" value="WALL-ASSOCIATED RECEPTOR KINASE 3-LIKE"/>
    <property type="match status" value="1"/>
</dbReference>
<evidence type="ECO:0000256" key="3">
    <source>
        <dbReference type="ARBA" id="ARBA00022729"/>
    </source>
</evidence>
<dbReference type="InterPro" id="IPR025287">
    <property type="entry name" value="WAK_GUB"/>
</dbReference>
<accession>A0ABD1G8W1</accession>
<dbReference type="EMBL" id="JBEAFC010000010">
    <property type="protein sequence ID" value="KAL1539471.1"/>
    <property type="molecule type" value="Genomic_DNA"/>
</dbReference>
<dbReference type="EC" id="2.7.11.1" evidence="2"/>
<evidence type="ECO:0000256" key="7">
    <source>
        <dbReference type="SAM" id="Phobius"/>
    </source>
</evidence>
<dbReference type="PANTHER" id="PTHR33355">
    <property type="entry name" value="WALL-ASSOCIATED RECEPTOR KINASE CARBOXY-TERMINAL PROTEIN-RELATED"/>
    <property type="match status" value="1"/>
</dbReference>
<feature type="domain" description="Wall-associated receptor kinase galacturonan-binding" evidence="9">
    <location>
        <begin position="33"/>
        <end position="94"/>
    </location>
</feature>
<gene>
    <name evidence="11" type="ORF">AAHA92_28086</name>
</gene>
<evidence type="ECO:0000313" key="11">
    <source>
        <dbReference type="EMBL" id="KAL1539471.1"/>
    </source>
</evidence>
<comment type="subcellular location">
    <subcellularLocation>
        <location evidence="1">Membrane</location>
        <topology evidence="1">Single-pass membrane protein</topology>
    </subcellularLocation>
</comment>
<keyword evidence="7" id="KW-1133">Transmembrane helix</keyword>
<organism evidence="11 12">
    <name type="scientific">Salvia divinorum</name>
    <name type="common">Maria pastora</name>
    <name type="synonym">Diviner's sage</name>
    <dbReference type="NCBI Taxonomy" id="28513"/>
    <lineage>
        <taxon>Eukaryota</taxon>
        <taxon>Viridiplantae</taxon>
        <taxon>Streptophyta</taxon>
        <taxon>Embryophyta</taxon>
        <taxon>Tracheophyta</taxon>
        <taxon>Spermatophyta</taxon>
        <taxon>Magnoliopsida</taxon>
        <taxon>eudicotyledons</taxon>
        <taxon>Gunneridae</taxon>
        <taxon>Pentapetalae</taxon>
        <taxon>asterids</taxon>
        <taxon>lamiids</taxon>
        <taxon>Lamiales</taxon>
        <taxon>Lamiaceae</taxon>
        <taxon>Nepetoideae</taxon>
        <taxon>Mentheae</taxon>
        <taxon>Salviinae</taxon>
        <taxon>Salvia</taxon>
        <taxon>Salvia subgen. Calosphace</taxon>
    </lineage>
</organism>
<evidence type="ECO:0000259" key="9">
    <source>
        <dbReference type="Pfam" id="PF13947"/>
    </source>
</evidence>
<sequence>MKTINTTHILLVTLLLTNIPRHPSLPLPFPGTCRDTCGQIPIKYPFGSDSGCGHPAFSRYVKCTPGGALRLSTDGDDYMDVSSIDYASGSLVAADPLMSTCASMQNSGSFALNPGSPFSVAPDNIFALVGCSTTSPVFDPDADFCDTGSGQNVCRGLYSCKGVEGIGLEPHAPISTCCVYEPPPPQVLAGSGSGLDLPKLQCSSYSAVYGFGGSEGDPMRWQYGILLRFNDSYDSSDCRNCEDSGGFCGFEGLEESFVCRCRNGVNTTVNCYGRGNGRNGAGRHKIQTALTIGGLLLMWMIAFF</sequence>
<dbReference type="GO" id="GO:0016020">
    <property type="term" value="C:membrane"/>
    <property type="evidence" value="ECO:0007669"/>
    <property type="project" value="UniProtKB-SubCell"/>
</dbReference>
<keyword evidence="12" id="KW-1185">Reference proteome</keyword>
<evidence type="ECO:0000256" key="5">
    <source>
        <dbReference type="ARBA" id="ARBA00047899"/>
    </source>
</evidence>
<feature type="transmembrane region" description="Helical" evidence="7">
    <location>
        <begin position="286"/>
        <end position="303"/>
    </location>
</feature>
<name>A0ABD1G8W1_SALDI</name>
<evidence type="ECO:0000256" key="1">
    <source>
        <dbReference type="ARBA" id="ARBA00004167"/>
    </source>
</evidence>
<proteinExistence type="predicted"/>